<dbReference type="Gene3D" id="1.20.58.530">
    <property type="match status" value="1"/>
</dbReference>
<comment type="similarity">
    <text evidence="9">Belongs to the TRAFAC class myosin-kinesin ATPase superfamily. Myosin family.</text>
</comment>
<dbReference type="PROSITE" id="PS50012">
    <property type="entry name" value="RCC1_3"/>
    <property type="match status" value="3"/>
</dbReference>
<dbReference type="GO" id="GO:0005524">
    <property type="term" value="F:ATP binding"/>
    <property type="evidence" value="ECO:0007669"/>
    <property type="project" value="UniProtKB-UniRule"/>
</dbReference>
<dbReference type="Pfam" id="PF00612">
    <property type="entry name" value="IQ"/>
    <property type="match status" value="1"/>
</dbReference>
<dbReference type="InterPro" id="IPR000408">
    <property type="entry name" value="Reg_chr_condens"/>
</dbReference>
<dbReference type="InterPro" id="IPR036961">
    <property type="entry name" value="Kinesin_motor_dom_sf"/>
</dbReference>
<evidence type="ECO:0000256" key="9">
    <source>
        <dbReference type="PROSITE-ProRule" id="PRU00782"/>
    </source>
</evidence>
<proteinExistence type="inferred from homology"/>
<keyword evidence="12" id="KW-1185">Reference proteome</keyword>
<evidence type="ECO:0000259" key="10">
    <source>
        <dbReference type="PROSITE" id="PS51456"/>
    </source>
</evidence>
<dbReference type="PANTHER" id="PTHR13140">
    <property type="entry name" value="MYOSIN"/>
    <property type="match status" value="1"/>
</dbReference>
<dbReference type="GO" id="GO:0016020">
    <property type="term" value="C:membrane"/>
    <property type="evidence" value="ECO:0007669"/>
    <property type="project" value="TreeGrafter"/>
</dbReference>
<reference evidence="11" key="1">
    <citation type="submission" date="2023-08" db="EMBL/GenBank/DDBJ databases">
        <title>Draft sequence of the Babesia gibsoni genome.</title>
        <authorList>
            <person name="Yamagishi J.Y."/>
            <person name="Xuan X.X."/>
        </authorList>
    </citation>
    <scope>NUCLEOTIDE SEQUENCE</scope>
    <source>
        <strain evidence="11">Azabu</strain>
    </source>
</reference>
<dbReference type="Pfam" id="PF13540">
    <property type="entry name" value="RCC1_2"/>
    <property type="match status" value="2"/>
</dbReference>
<keyword evidence="1 9" id="KW-0547">Nucleotide-binding</keyword>
<evidence type="ECO:0000256" key="2">
    <source>
        <dbReference type="ARBA" id="ARBA00022840"/>
    </source>
</evidence>
<dbReference type="Gene3D" id="2.130.10.30">
    <property type="entry name" value="Regulator of chromosome condensation 1/beta-lactamase-inhibitor protein II"/>
    <property type="match status" value="1"/>
</dbReference>
<dbReference type="PROSITE" id="PS50096">
    <property type="entry name" value="IQ"/>
    <property type="match status" value="2"/>
</dbReference>
<dbReference type="Proteomes" id="UP001230268">
    <property type="component" value="Unassembled WGS sequence"/>
</dbReference>
<dbReference type="GO" id="GO:0000146">
    <property type="term" value="F:microfilament motor activity"/>
    <property type="evidence" value="ECO:0007669"/>
    <property type="project" value="TreeGrafter"/>
</dbReference>
<dbReference type="SUPFAM" id="SSF52540">
    <property type="entry name" value="P-loop containing nucleoside triphosphate hydrolases"/>
    <property type="match status" value="1"/>
</dbReference>
<evidence type="ECO:0000256" key="6">
    <source>
        <dbReference type="ARBA" id="ARBA00056291"/>
    </source>
</evidence>
<dbReference type="GO" id="GO:0016459">
    <property type="term" value="C:myosin complex"/>
    <property type="evidence" value="ECO:0007669"/>
    <property type="project" value="UniProtKB-KW"/>
</dbReference>
<dbReference type="Gene3D" id="3.40.850.10">
    <property type="entry name" value="Kinesin motor domain"/>
    <property type="match status" value="1"/>
</dbReference>
<protein>
    <recommendedName>
        <fullName evidence="7">Myosin-A</fullName>
    </recommendedName>
</protein>
<dbReference type="InterPro" id="IPR000048">
    <property type="entry name" value="IQ_motif_EF-hand-BS"/>
</dbReference>
<dbReference type="GO" id="GO:0051015">
    <property type="term" value="F:actin filament binding"/>
    <property type="evidence" value="ECO:0007669"/>
    <property type="project" value="TreeGrafter"/>
</dbReference>
<dbReference type="Gene3D" id="1.20.5.4820">
    <property type="match status" value="1"/>
</dbReference>
<dbReference type="PRINTS" id="PR00193">
    <property type="entry name" value="MYOSINHEAVY"/>
</dbReference>
<keyword evidence="3 9" id="KW-0518">Myosin</keyword>
<feature type="repeat" description="RCC1" evidence="8">
    <location>
        <begin position="1328"/>
        <end position="1376"/>
    </location>
</feature>
<comment type="caution">
    <text evidence="11">The sequence shown here is derived from an EMBL/GenBank/DDBJ whole genome shotgun (WGS) entry which is preliminary data.</text>
</comment>
<dbReference type="GO" id="GO:0005737">
    <property type="term" value="C:cytoplasm"/>
    <property type="evidence" value="ECO:0007669"/>
    <property type="project" value="TreeGrafter"/>
</dbReference>
<evidence type="ECO:0000256" key="8">
    <source>
        <dbReference type="PROSITE-ProRule" id="PRU00235"/>
    </source>
</evidence>
<feature type="repeat" description="RCC1" evidence="8">
    <location>
        <begin position="1217"/>
        <end position="1273"/>
    </location>
</feature>
<feature type="region of interest" description="Actin-binding" evidence="9">
    <location>
        <begin position="648"/>
        <end position="670"/>
    </location>
</feature>
<dbReference type="PROSITE" id="PS51456">
    <property type="entry name" value="MYOSIN_MOTOR"/>
    <property type="match status" value="1"/>
</dbReference>
<comment type="function">
    <text evidence="6">Myosins are actin-based motor molecules with ATPase activity. Unconventional myosins serve in intracellular movements. Their highly divergent tails are presumed to bind to membranous compartments, which would be moved relative to actin filaments.</text>
</comment>
<evidence type="ECO:0000313" key="11">
    <source>
        <dbReference type="EMBL" id="KAK1443199.1"/>
    </source>
</evidence>
<keyword evidence="5 9" id="KW-0009">Actin-binding</keyword>
<organism evidence="11 12">
    <name type="scientific">Babesia gibsoni</name>
    <dbReference type="NCBI Taxonomy" id="33632"/>
    <lineage>
        <taxon>Eukaryota</taxon>
        <taxon>Sar</taxon>
        <taxon>Alveolata</taxon>
        <taxon>Apicomplexa</taxon>
        <taxon>Aconoidasida</taxon>
        <taxon>Piroplasmida</taxon>
        <taxon>Babesiidae</taxon>
        <taxon>Babesia</taxon>
    </lineage>
</organism>
<dbReference type="SUPFAM" id="SSF50985">
    <property type="entry name" value="RCC1/BLIP-II"/>
    <property type="match status" value="1"/>
</dbReference>
<evidence type="ECO:0000256" key="4">
    <source>
        <dbReference type="ARBA" id="ARBA00023175"/>
    </source>
</evidence>
<dbReference type="Pfam" id="PF00063">
    <property type="entry name" value="Myosin_head"/>
    <property type="match status" value="1"/>
</dbReference>
<dbReference type="FunFam" id="1.10.10.820:FF:000001">
    <property type="entry name" value="Myosin heavy chain"/>
    <property type="match status" value="1"/>
</dbReference>
<feature type="repeat" description="RCC1" evidence="8">
    <location>
        <begin position="1166"/>
        <end position="1216"/>
    </location>
</feature>
<dbReference type="InterPro" id="IPR009091">
    <property type="entry name" value="RCC1/BLIP-II"/>
</dbReference>
<evidence type="ECO:0000256" key="3">
    <source>
        <dbReference type="ARBA" id="ARBA00023123"/>
    </source>
</evidence>
<feature type="binding site" evidence="9">
    <location>
        <begin position="196"/>
        <end position="203"/>
    </location>
    <ligand>
        <name>ATP</name>
        <dbReference type="ChEBI" id="CHEBI:30616"/>
    </ligand>
</feature>
<accession>A0AAD8LLT3</accession>
<dbReference type="PANTHER" id="PTHR13140:SF270">
    <property type="entry name" value="MYOSIN-12"/>
    <property type="match status" value="1"/>
</dbReference>
<sequence length="1480" mass="166140">MATVGPGTLANKAKLGAKPGAKLTAKGDHFKRLESTVDNLDYLVGQKIWIKVDTEELFALVTVQSFTANDVSVTYNGETITVPRQDCLNADIINDAMQVHDLVKLPHANSAVVLDILRTRFMADCIYAYAGKLLIVLNPFKLIPNLYGPVCIERYRKAETTLGFPTDLPPHTYAVAQCAVNGLHRDDACQSCIVSGESGAGKTETAKQLMNFFAYGPGNKGDNVQSVIMGSNVILEAFGNAKTLRNNNSSRFGKFIKILVAREGGLKGGIISSYMLELSRIEFQSENERNYHIFYQCLKGLPQSERDTYGFLEMNQYKFLNRWNCYDAPGIDDVKDFAEVKRELQMLFSESEYADFMRCIAGILLCGNIEFKEVAAMGVDNAASISNQDDFNKLCAALGVDGEKAAQALTTKVVTIQGKTIESAVTIAAAEVNVRALAKDLYGSLFEFCIDKINSIITFDDQACKWIGILDIYGFEYFQRNTYEQLLINYANERLQQYFINRVFASEIAEYDAEGIDHSSITYTDNSNVLLIFDKPNCSIFSFLEEQCLIQTGSSESFTASCKGKIKNELFVPANGNICRFTVVHTATSVTYDTDEFVVKNKHKLSVLIVELLHASKNVIVNQASQKIPVEVGNMKGKFLGSKFQASIGALMKTLHMTESHFIRCIKTNQQKQALLFETKNVYGQLISLSIVEAIQTIHRGYAYRASFEKFIKDNEFISSFLGSDPNIGGDMKQSIQGIMQSFCIPQEAYQIGHSKVFLKKSGWMLLEKVFLQYTKASKPLGEALCGVYRVWKNRGHLLSSCETVIRIQANIRRYHVQMATLIIQENIRKLVGLVLTLDLIVNEDPRVQAATLIKSWCRMRLCRKQYMKLLEEERKRQRIEKARANLKRVAVICNVIGTTSFLWRLQEGKAEERAATKIASSWRMHVAIRRLNNLKLRKILGFAATFIQKHVRGYLQRQKYRYIKTVLPHVIRLQAAFRSCLAVRHLDPDMREGVNVIRRHMYVTRTICFTQAVVRCLLSHKRISDAQNAVLCLQKFAWSRSCNEEIIRVRHSTDTIRQFLRNHNQQSALRIERGKILQEAEKQLCERLTSEETKAAHGILEKYRGAVNRRFVPVHFNVYSDHRPVYGEGWCYSLEALLLASSGHTNEITGVGAENTKSIVVLGGTHVYAFGQRQGNQHRKDAAARMPWLINTVSAPLQVTSVHCGADHSLLLLSDKSIYGFGSNVHGQCGVGQRTALVTSPALVRIHDIKGEPLRVKSVSAGNYHSCAVGEDGEVMVWGKSEDLNLPSFHEDVIFPVQMNMSWLSIEDKVEETFCGNRVSYLVTKLGRLYSFGGTYNGQLGHEFVQCAYPRAVGIPGRVMSVGCGKNHTLVADESFEIYIFGTSLAIKGSRQVKEQFMTPQRLQFNRAAMKSPVIKCSAGVWESNVLTEDCLVWAWSYLLVDGDVKRPIVYKYTCLSNLSTNDLLTVSSQNMAITFVGV</sequence>
<name>A0AAD8LLT3_BABGI</name>
<dbReference type="Gene3D" id="1.10.10.820">
    <property type="match status" value="1"/>
</dbReference>
<dbReference type="Pfam" id="PF00415">
    <property type="entry name" value="RCC1"/>
    <property type="match status" value="1"/>
</dbReference>
<feature type="domain" description="Myosin motor" evidence="10">
    <location>
        <begin position="97"/>
        <end position="772"/>
    </location>
</feature>
<dbReference type="InterPro" id="IPR027417">
    <property type="entry name" value="P-loop_NTPase"/>
</dbReference>
<evidence type="ECO:0000256" key="1">
    <source>
        <dbReference type="ARBA" id="ARBA00022741"/>
    </source>
</evidence>
<dbReference type="SMART" id="SM00015">
    <property type="entry name" value="IQ"/>
    <property type="match status" value="3"/>
</dbReference>
<dbReference type="Gene3D" id="1.20.5.190">
    <property type="match status" value="2"/>
</dbReference>
<dbReference type="Gene3D" id="1.20.120.720">
    <property type="entry name" value="Myosin VI head, motor domain, U50 subdomain"/>
    <property type="match status" value="1"/>
</dbReference>
<dbReference type="InterPro" id="IPR001609">
    <property type="entry name" value="Myosin_head_motor_dom-like"/>
</dbReference>
<evidence type="ECO:0000256" key="7">
    <source>
        <dbReference type="ARBA" id="ARBA00068456"/>
    </source>
</evidence>
<keyword evidence="2 9" id="KW-0067">ATP-binding</keyword>
<evidence type="ECO:0000313" key="12">
    <source>
        <dbReference type="Proteomes" id="UP001230268"/>
    </source>
</evidence>
<dbReference type="EMBL" id="JAVEPI010000002">
    <property type="protein sequence ID" value="KAK1443199.1"/>
    <property type="molecule type" value="Genomic_DNA"/>
</dbReference>
<evidence type="ECO:0000256" key="5">
    <source>
        <dbReference type="ARBA" id="ARBA00023203"/>
    </source>
</evidence>
<keyword evidence="4 9" id="KW-0505">Motor protein</keyword>
<dbReference type="SMART" id="SM00242">
    <property type="entry name" value="MYSc"/>
    <property type="match status" value="1"/>
</dbReference>
<dbReference type="GO" id="GO:0007015">
    <property type="term" value="P:actin filament organization"/>
    <property type="evidence" value="ECO:0007669"/>
    <property type="project" value="TreeGrafter"/>
</dbReference>
<gene>
    <name evidence="11" type="ORF">BgAZ_200750</name>
</gene>